<evidence type="ECO:0000313" key="9">
    <source>
        <dbReference type="EMBL" id="ABN08657.1"/>
    </source>
</evidence>
<gene>
    <name evidence="12" type="primary">11425195</name>
    <name evidence="10" type="ordered locus">MTR_7g092710</name>
    <name evidence="9" type="ORF">MtrDRAFT_AC157891g30v2</name>
    <name evidence="11" type="ORF">MtrunA17_Chr7g0258281</name>
</gene>
<accession>A2Q4V7</accession>
<evidence type="ECO:0000313" key="11">
    <source>
        <dbReference type="EMBL" id="RHN47928.1"/>
    </source>
</evidence>
<feature type="transmembrane region" description="Helical" evidence="7">
    <location>
        <begin position="62"/>
        <end position="79"/>
    </location>
</feature>
<reference evidence="10 13" key="3">
    <citation type="journal article" date="2011" name="Nature">
        <title>The Medicago genome provides insight into the evolution of rhizobial symbioses.</title>
        <authorList>
            <person name="Young N.D."/>
            <person name="Debelle F."/>
            <person name="Oldroyd G.E."/>
            <person name="Geurts R."/>
            <person name="Cannon S.B."/>
            <person name="Udvardi M.K."/>
            <person name="Benedito V.A."/>
            <person name="Mayer K.F."/>
            <person name="Gouzy J."/>
            <person name="Schoof H."/>
            <person name="Van de Peer Y."/>
            <person name="Proost S."/>
            <person name="Cook D.R."/>
            <person name="Meyers B.C."/>
            <person name="Spannagl M."/>
            <person name="Cheung F."/>
            <person name="De Mita S."/>
            <person name="Krishnakumar V."/>
            <person name="Gundlach H."/>
            <person name="Zhou S."/>
            <person name="Mudge J."/>
            <person name="Bharti A.K."/>
            <person name="Murray J.D."/>
            <person name="Naoumkina M.A."/>
            <person name="Rosen B."/>
            <person name="Silverstein K.A."/>
            <person name="Tang H."/>
            <person name="Rombauts S."/>
            <person name="Zhao P.X."/>
            <person name="Zhou P."/>
            <person name="Barbe V."/>
            <person name="Bardou P."/>
            <person name="Bechner M."/>
            <person name="Bellec A."/>
            <person name="Berger A."/>
            <person name="Berges H."/>
            <person name="Bidwell S."/>
            <person name="Bisseling T."/>
            <person name="Choisne N."/>
            <person name="Couloux A."/>
            <person name="Denny R."/>
            <person name="Deshpande S."/>
            <person name="Dai X."/>
            <person name="Doyle J.J."/>
            <person name="Dudez A.M."/>
            <person name="Farmer A.D."/>
            <person name="Fouteau S."/>
            <person name="Franken C."/>
            <person name="Gibelin C."/>
            <person name="Gish J."/>
            <person name="Goldstein S."/>
            <person name="Gonzalez A.J."/>
            <person name="Green P.J."/>
            <person name="Hallab A."/>
            <person name="Hartog M."/>
            <person name="Hua A."/>
            <person name="Humphray S.J."/>
            <person name="Jeong D.H."/>
            <person name="Jing Y."/>
            <person name="Jocker A."/>
            <person name="Kenton S.M."/>
            <person name="Kim D.J."/>
            <person name="Klee K."/>
            <person name="Lai H."/>
            <person name="Lang C."/>
            <person name="Lin S."/>
            <person name="Macmil S.L."/>
            <person name="Magdelenat G."/>
            <person name="Matthews L."/>
            <person name="McCorrison J."/>
            <person name="Monaghan E.L."/>
            <person name="Mun J.H."/>
            <person name="Najar F.Z."/>
            <person name="Nicholson C."/>
            <person name="Noirot C."/>
            <person name="O'Bleness M."/>
            <person name="Paule C.R."/>
            <person name="Poulain J."/>
            <person name="Prion F."/>
            <person name="Qin B."/>
            <person name="Qu C."/>
            <person name="Retzel E.F."/>
            <person name="Riddle C."/>
            <person name="Sallet E."/>
            <person name="Samain S."/>
            <person name="Samson N."/>
            <person name="Sanders I."/>
            <person name="Saurat O."/>
            <person name="Scarpelli C."/>
            <person name="Schiex T."/>
            <person name="Segurens B."/>
            <person name="Severin A.J."/>
            <person name="Sherrier D.J."/>
            <person name="Shi R."/>
            <person name="Sims S."/>
            <person name="Singer S.R."/>
            <person name="Sinharoy S."/>
            <person name="Sterck L."/>
            <person name="Viollet A."/>
            <person name="Wang B.B."/>
            <person name="Wang K."/>
            <person name="Wang M."/>
            <person name="Wang X."/>
            <person name="Warfsmann J."/>
            <person name="Weissenbach J."/>
            <person name="White D.D."/>
            <person name="White J.D."/>
            <person name="Wiley G.B."/>
            <person name="Wincker P."/>
            <person name="Xing Y."/>
            <person name="Yang L."/>
            <person name="Yao Z."/>
            <person name="Ying F."/>
            <person name="Zhai J."/>
            <person name="Zhou L."/>
            <person name="Zuber A."/>
            <person name="Denarie J."/>
            <person name="Dixon R.A."/>
            <person name="May G.D."/>
            <person name="Schwartz D.C."/>
            <person name="Rogers J."/>
            <person name="Quetier F."/>
            <person name="Town C.D."/>
            <person name="Roe B.A."/>
        </authorList>
    </citation>
    <scope>NUCLEOTIDE SEQUENCE [LARGE SCALE GENOMIC DNA]</scope>
    <source>
        <strain evidence="10">A17</strain>
        <strain evidence="12 13">cv. Jemalong A17</strain>
    </source>
</reference>
<feature type="region of interest" description="Disordered" evidence="8">
    <location>
        <begin position="1"/>
        <end position="26"/>
    </location>
</feature>
<feature type="transmembrane region" description="Helical" evidence="7">
    <location>
        <begin position="85"/>
        <end position="103"/>
    </location>
</feature>
<dbReference type="OMA" id="GHNRCTC"/>
<dbReference type="OrthoDB" id="690149at2759"/>
<dbReference type="Proteomes" id="UP000265566">
    <property type="component" value="Chromosome 7"/>
</dbReference>
<dbReference type="EnsemblPlants" id="AES81433">
    <property type="protein sequence ID" value="AES81433"/>
    <property type="gene ID" value="MTR_7g092710"/>
</dbReference>
<feature type="compositionally biased region" description="Polar residues" evidence="8">
    <location>
        <begin position="1"/>
        <end position="10"/>
    </location>
</feature>
<dbReference type="Proteomes" id="UP000002051">
    <property type="component" value="Unassembled WGS sequence"/>
</dbReference>
<evidence type="ECO:0000313" key="12">
    <source>
        <dbReference type="EnsemblPlants" id="AES81433"/>
    </source>
</evidence>
<dbReference type="AlphaFoldDB" id="A2Q4V7"/>
<evidence type="ECO:0000256" key="1">
    <source>
        <dbReference type="ARBA" id="ARBA00002501"/>
    </source>
</evidence>
<dbReference type="PANTHER" id="PTHR38519:SF3">
    <property type="entry name" value="PRA1 FAMILY PROTEIN"/>
    <property type="match status" value="1"/>
</dbReference>
<dbReference type="HOGENOM" id="CLU_100030_0_0_1"/>
<comment type="subcellular location">
    <subcellularLocation>
        <location evidence="2">Endomembrane system</location>
        <topology evidence="2">Multi-pass membrane protein</topology>
    </subcellularLocation>
    <subcellularLocation>
        <location evidence="7">Membrane</location>
        <topology evidence="7">Multi-pass membrane protein</topology>
    </subcellularLocation>
</comment>
<keyword evidence="13" id="KW-1185">Reference proteome</keyword>
<dbReference type="GO" id="GO:0005794">
    <property type="term" value="C:Golgi apparatus"/>
    <property type="evidence" value="ECO:0000318"/>
    <property type="project" value="GO_Central"/>
</dbReference>
<dbReference type="GO" id="GO:0016020">
    <property type="term" value="C:membrane"/>
    <property type="evidence" value="ECO:0007669"/>
    <property type="project" value="UniProtKB-SubCell"/>
</dbReference>
<dbReference type="STRING" id="3880.A2Q4V7"/>
<evidence type="ECO:0000313" key="13">
    <source>
        <dbReference type="Proteomes" id="UP000002051"/>
    </source>
</evidence>
<dbReference type="EMBL" id="PSQE01000007">
    <property type="protein sequence ID" value="RHN47928.1"/>
    <property type="molecule type" value="Genomic_DNA"/>
</dbReference>
<evidence type="ECO:0000256" key="5">
    <source>
        <dbReference type="ARBA" id="ARBA00022989"/>
    </source>
</evidence>
<evidence type="ECO:0000256" key="3">
    <source>
        <dbReference type="ARBA" id="ARBA00006483"/>
    </source>
</evidence>
<feature type="transmembrane region" description="Helical" evidence="7">
    <location>
        <begin position="141"/>
        <end position="160"/>
    </location>
</feature>
<evidence type="ECO:0000256" key="2">
    <source>
        <dbReference type="ARBA" id="ARBA00004127"/>
    </source>
</evidence>
<proteinExistence type="inferred from homology"/>
<keyword evidence="5 7" id="KW-1133">Transmembrane helix</keyword>
<dbReference type="PANTHER" id="PTHR38519">
    <property type="entry name" value="PRA1 FAMILY PROTEIN"/>
    <property type="match status" value="1"/>
</dbReference>
<evidence type="ECO:0000313" key="10">
    <source>
        <dbReference type="EMBL" id="AES81433.1"/>
    </source>
</evidence>
<name>A2Q4V7_MEDTR</name>
<dbReference type="InterPro" id="IPR004895">
    <property type="entry name" value="Prenylated_rab_accept_PRA1"/>
</dbReference>
<sequence length="199" mass="22393">MANLGTTQRIPTSKPSSPTTDTYEPKSPHEKLYANFKFYCPINLPLTQEVAASRIIRNLKHIGLYYTLFIWMILFITLIPDQKVSLILLLIMTYVTTLYCLILRSCPNSHLLHRIIDKKIVLTFLVIATAIQLIMTDAGTHFAITSTCSVPVVLLHAVLWDSSYDGYETKEGSGTQELAPLTSSQNDSDKSSFCNYLIE</sequence>
<feature type="transmembrane region" description="Helical" evidence="7">
    <location>
        <begin position="115"/>
        <end position="135"/>
    </location>
</feature>
<dbReference type="eggNOG" id="ENOG502S1C0">
    <property type="taxonomic scope" value="Eukaryota"/>
</dbReference>
<keyword evidence="6 7" id="KW-0472">Membrane</keyword>
<dbReference type="Gramene" id="rna42584">
    <property type="protein sequence ID" value="RHN47928.1"/>
    <property type="gene ID" value="gene42584"/>
</dbReference>
<reference evidence="12" key="5">
    <citation type="submission" date="2015-04" db="UniProtKB">
        <authorList>
            <consortium name="EnsemblPlants"/>
        </authorList>
    </citation>
    <scope>IDENTIFICATION</scope>
    <source>
        <strain evidence="12">cv. Jemalong A17</strain>
    </source>
</reference>
<evidence type="ECO:0000256" key="8">
    <source>
        <dbReference type="SAM" id="MobiDB-lite"/>
    </source>
</evidence>
<dbReference type="Pfam" id="PF03208">
    <property type="entry name" value="PRA1"/>
    <property type="match status" value="1"/>
</dbReference>
<feature type="compositionally biased region" description="Low complexity" evidence="8">
    <location>
        <begin position="11"/>
        <end position="20"/>
    </location>
</feature>
<evidence type="ECO:0000256" key="7">
    <source>
        <dbReference type="RuleBase" id="RU363107"/>
    </source>
</evidence>
<reference evidence="11" key="6">
    <citation type="journal article" date="2018" name="Nat. Plants">
        <title>Whole-genome landscape of Medicago truncatula symbiotic genes.</title>
        <authorList>
            <person name="Pecrix Y."/>
            <person name="Gamas P."/>
            <person name="Carrere S."/>
        </authorList>
    </citation>
    <scope>NUCLEOTIDE SEQUENCE</scope>
    <source>
        <tissue evidence="11">Leaves</tissue>
    </source>
</reference>
<protein>
    <recommendedName>
        <fullName evidence="7">PRA1 family protein</fullName>
    </recommendedName>
</protein>
<reference evidence="10 13" key="4">
    <citation type="journal article" date="2014" name="BMC Genomics">
        <title>An improved genome release (version Mt4.0) for the model legume Medicago truncatula.</title>
        <authorList>
            <person name="Tang H."/>
            <person name="Krishnakumar V."/>
            <person name="Bidwell S."/>
            <person name="Rosen B."/>
            <person name="Chan A."/>
            <person name="Zhou S."/>
            <person name="Gentzbittel L."/>
            <person name="Childs K.L."/>
            <person name="Yandell M."/>
            <person name="Gundlach H."/>
            <person name="Mayer K.F."/>
            <person name="Schwartz D.C."/>
            <person name="Town C.D."/>
        </authorList>
    </citation>
    <scope>GENOME REANNOTATION</scope>
    <source>
        <strain evidence="12 13">cv. Jemalong A17</strain>
    </source>
</reference>
<evidence type="ECO:0000256" key="4">
    <source>
        <dbReference type="ARBA" id="ARBA00022692"/>
    </source>
</evidence>
<reference evidence="9" key="1">
    <citation type="submission" date="2005-03" db="EMBL/GenBank/DDBJ databases">
        <authorList>
            <person name="Town C.D."/>
        </authorList>
    </citation>
    <scope>NUCLEOTIDE SEQUENCE</scope>
</reference>
<evidence type="ECO:0000256" key="6">
    <source>
        <dbReference type="ARBA" id="ARBA00023136"/>
    </source>
</evidence>
<keyword evidence="7" id="KW-0813">Transport</keyword>
<dbReference type="KEGG" id="mtr:11425195"/>
<reference evidence="9" key="2">
    <citation type="submission" date="2007-03" db="EMBL/GenBank/DDBJ databases">
        <authorList>
            <consortium name="The International Medicago Genome Annotation Group"/>
        </authorList>
    </citation>
    <scope>NUCLEOTIDE SEQUENCE</scope>
</reference>
<dbReference type="GO" id="GO:0016192">
    <property type="term" value="P:vesicle-mediated transport"/>
    <property type="evidence" value="ECO:0000318"/>
    <property type="project" value="GO_Central"/>
</dbReference>
<keyword evidence="4 7" id="KW-0812">Transmembrane</keyword>
<comment type="similarity">
    <text evidence="3 7">Belongs to the PRA1 family.</text>
</comment>
<dbReference type="PaxDb" id="3880-AES81433"/>
<comment type="function">
    <text evidence="1 7">May be involved in both secretory and endocytic intracellular trafficking in the endosomal/prevacuolar compartments.</text>
</comment>
<dbReference type="EMBL" id="CM001223">
    <property type="protein sequence ID" value="AES81433.1"/>
    <property type="molecule type" value="Genomic_DNA"/>
</dbReference>
<dbReference type="GO" id="GO:0005783">
    <property type="term" value="C:endoplasmic reticulum"/>
    <property type="evidence" value="ECO:0000318"/>
    <property type="project" value="GO_Central"/>
</dbReference>
<organism evidence="9">
    <name type="scientific">Medicago truncatula</name>
    <name type="common">Barrel medic</name>
    <name type="synonym">Medicago tribuloides</name>
    <dbReference type="NCBI Taxonomy" id="3880"/>
    <lineage>
        <taxon>Eukaryota</taxon>
        <taxon>Viridiplantae</taxon>
        <taxon>Streptophyta</taxon>
        <taxon>Embryophyta</taxon>
        <taxon>Tracheophyta</taxon>
        <taxon>Spermatophyta</taxon>
        <taxon>Magnoliopsida</taxon>
        <taxon>eudicotyledons</taxon>
        <taxon>Gunneridae</taxon>
        <taxon>Pentapetalae</taxon>
        <taxon>rosids</taxon>
        <taxon>fabids</taxon>
        <taxon>Fabales</taxon>
        <taxon>Fabaceae</taxon>
        <taxon>Papilionoideae</taxon>
        <taxon>50 kb inversion clade</taxon>
        <taxon>NPAAA clade</taxon>
        <taxon>Hologalegina</taxon>
        <taxon>IRL clade</taxon>
        <taxon>Trifolieae</taxon>
        <taxon>Medicago</taxon>
    </lineage>
</organism>
<dbReference type="EMBL" id="AC157891">
    <property type="protein sequence ID" value="ABN08657.1"/>
    <property type="molecule type" value="Genomic_DNA"/>
</dbReference>